<keyword evidence="8" id="KW-1185">Reference proteome</keyword>
<feature type="transmembrane region" description="Helical" evidence="6">
    <location>
        <begin position="454"/>
        <end position="476"/>
    </location>
</feature>
<feature type="transmembrane region" description="Helical" evidence="6">
    <location>
        <begin position="89"/>
        <end position="113"/>
    </location>
</feature>
<comment type="subcellular location">
    <subcellularLocation>
        <location evidence="1">Membrane</location>
        <topology evidence="1">Multi-pass membrane protein</topology>
    </subcellularLocation>
</comment>
<feature type="transmembrane region" description="Helical" evidence="6">
    <location>
        <begin position="488"/>
        <end position="507"/>
    </location>
</feature>
<dbReference type="GO" id="GO:0016020">
    <property type="term" value="C:membrane"/>
    <property type="evidence" value="ECO:0007669"/>
    <property type="project" value="UniProtKB-SubCell"/>
</dbReference>
<evidence type="ECO:0000313" key="8">
    <source>
        <dbReference type="Proteomes" id="UP000016922"/>
    </source>
</evidence>
<dbReference type="PANTHER" id="PTHR45649">
    <property type="entry name" value="AMINO-ACID PERMEASE BAT1"/>
    <property type="match status" value="1"/>
</dbReference>
<dbReference type="RefSeq" id="XP_008079573.1">
    <property type="nucleotide sequence ID" value="XM_008081382.1"/>
</dbReference>
<dbReference type="OMA" id="LDGAYHM"/>
<name>S3DLM6_GLAL2</name>
<evidence type="ECO:0000256" key="5">
    <source>
        <dbReference type="ARBA" id="ARBA00023136"/>
    </source>
</evidence>
<dbReference type="Gene3D" id="1.20.1740.10">
    <property type="entry name" value="Amino acid/polyamine transporter I"/>
    <property type="match status" value="1"/>
</dbReference>
<evidence type="ECO:0000256" key="6">
    <source>
        <dbReference type="SAM" id="Phobius"/>
    </source>
</evidence>
<gene>
    <name evidence="7" type="ORF">GLAREA_05968</name>
</gene>
<feature type="transmembrane region" description="Helical" evidence="6">
    <location>
        <begin position="313"/>
        <end position="340"/>
    </location>
</feature>
<dbReference type="GO" id="GO:0022857">
    <property type="term" value="F:transmembrane transporter activity"/>
    <property type="evidence" value="ECO:0007669"/>
    <property type="project" value="InterPro"/>
</dbReference>
<dbReference type="PIRSF" id="PIRSF006060">
    <property type="entry name" value="AA_transporter"/>
    <property type="match status" value="1"/>
</dbReference>
<feature type="transmembrane region" description="Helical" evidence="6">
    <location>
        <begin position="231"/>
        <end position="251"/>
    </location>
</feature>
<keyword evidence="4 6" id="KW-1133">Transmembrane helix</keyword>
<dbReference type="Pfam" id="PF13520">
    <property type="entry name" value="AA_permease_2"/>
    <property type="match status" value="1"/>
</dbReference>
<dbReference type="InterPro" id="IPR002293">
    <property type="entry name" value="AA/rel_permease1"/>
</dbReference>
<dbReference type="PANTHER" id="PTHR45649:SF1">
    <property type="entry name" value="TRANSPORTER, PUTATIVE (EUROFUNG)-RELATED"/>
    <property type="match status" value="1"/>
</dbReference>
<feature type="transmembrane region" description="Helical" evidence="6">
    <location>
        <begin position="371"/>
        <end position="392"/>
    </location>
</feature>
<feature type="transmembrane region" description="Helical" evidence="6">
    <location>
        <begin position="272"/>
        <end position="293"/>
    </location>
</feature>
<organism evidence="7 8">
    <name type="scientific">Glarea lozoyensis (strain ATCC 20868 / MF5171)</name>
    <dbReference type="NCBI Taxonomy" id="1116229"/>
    <lineage>
        <taxon>Eukaryota</taxon>
        <taxon>Fungi</taxon>
        <taxon>Dikarya</taxon>
        <taxon>Ascomycota</taxon>
        <taxon>Pezizomycotina</taxon>
        <taxon>Leotiomycetes</taxon>
        <taxon>Helotiales</taxon>
        <taxon>Helotiaceae</taxon>
        <taxon>Glarea</taxon>
    </lineage>
</organism>
<feature type="transmembrane region" description="Helical" evidence="6">
    <location>
        <begin position="190"/>
        <end position="211"/>
    </location>
</feature>
<keyword evidence="2" id="KW-0813">Transport</keyword>
<feature type="transmembrane region" description="Helical" evidence="6">
    <location>
        <begin position="157"/>
        <end position="178"/>
    </location>
</feature>
<dbReference type="EMBL" id="KE145358">
    <property type="protein sequence ID" value="EPE32956.1"/>
    <property type="molecule type" value="Genomic_DNA"/>
</dbReference>
<dbReference type="Proteomes" id="UP000016922">
    <property type="component" value="Unassembled WGS sequence"/>
</dbReference>
<dbReference type="KEGG" id="glz:GLAREA_05968"/>
<keyword evidence="3 6" id="KW-0812">Transmembrane</keyword>
<feature type="transmembrane region" description="Helical" evidence="6">
    <location>
        <begin position="53"/>
        <end position="77"/>
    </location>
</feature>
<accession>S3DLM6</accession>
<reference evidence="7 8" key="1">
    <citation type="journal article" date="2013" name="BMC Genomics">
        <title>Genomics-driven discovery of the pneumocandin biosynthetic gene cluster in the fungus Glarea lozoyensis.</title>
        <authorList>
            <person name="Chen L."/>
            <person name="Yue Q."/>
            <person name="Zhang X."/>
            <person name="Xiang M."/>
            <person name="Wang C."/>
            <person name="Li S."/>
            <person name="Che Y."/>
            <person name="Ortiz-Lopez F.J."/>
            <person name="Bills G.F."/>
            <person name="Liu X."/>
            <person name="An Z."/>
        </authorList>
    </citation>
    <scope>NUCLEOTIDE SEQUENCE [LARGE SCALE GENOMIC DNA]</scope>
    <source>
        <strain evidence="8">ATCC 20868 / MF5171</strain>
    </source>
</reference>
<dbReference type="OrthoDB" id="3257095at2759"/>
<dbReference type="GeneID" id="19465022"/>
<dbReference type="HOGENOM" id="CLU_004495_6_1_1"/>
<dbReference type="AlphaFoldDB" id="S3DLM6"/>
<feature type="transmembrane region" description="Helical" evidence="6">
    <location>
        <begin position="398"/>
        <end position="419"/>
    </location>
</feature>
<keyword evidence="5 6" id="KW-0472">Membrane</keyword>
<proteinExistence type="predicted"/>
<sequence length="527" mass="57169">MAPSMPNNYELEVVRSAKKGESISKITTRDLNVDRDNDDLIRLGKRPVLKRNFGFMSILGFSCTILITWEGTLILFLSGFQNGGPAGVVYGYLLVWIGTLSVFATLSELVSMAPTSGGQYHWVSMLAPPSCAKFLSYITGWLTGLIALTVPDYNPQAFHGTLTFWAVILFGVFVNTVVSNQLPKFEGLILILHVLGFFAVLIPLVVLAPHGNSSDVFTVFLNGGGWPNQELSFFVGLLGNVFAFIGADGAYHMSEEIHNPSIVVPRSIMLSVILNGMMGFAMVIAVLFCLGDIDTVLATNTGYPFMEIFIQATHSVAGSAVMAAIVTMLALCSTVGLLASTSRMFWSFARDRGLPGWKTLHKVNARTSVPIWSVAVTTVISCLLALINIGSATAFNNIVSLSIVGLFTSYLLAAGLLLFRRLTGFIKLASDSPTELVNTANATIVWGPWHIRGILGVVNNTFACSYLIVILFFSTWPPATPVVPSTMNYSSLMLGAVIIFSIAYYLIYARKEYQGPVLETEQPIYGS</sequence>
<evidence type="ECO:0000256" key="3">
    <source>
        <dbReference type="ARBA" id="ARBA00022692"/>
    </source>
</evidence>
<dbReference type="eggNOG" id="KOG1289">
    <property type="taxonomic scope" value="Eukaryota"/>
</dbReference>
<evidence type="ECO:0000256" key="4">
    <source>
        <dbReference type="ARBA" id="ARBA00022989"/>
    </source>
</evidence>
<evidence type="ECO:0000256" key="1">
    <source>
        <dbReference type="ARBA" id="ARBA00004141"/>
    </source>
</evidence>
<evidence type="ECO:0000313" key="7">
    <source>
        <dbReference type="EMBL" id="EPE32956.1"/>
    </source>
</evidence>
<protein>
    <submittedName>
        <fullName evidence="7">GABA permease, putative</fullName>
    </submittedName>
</protein>
<evidence type="ECO:0000256" key="2">
    <source>
        <dbReference type="ARBA" id="ARBA00022448"/>
    </source>
</evidence>